<proteinExistence type="predicted"/>
<evidence type="ECO:0000313" key="3">
    <source>
        <dbReference type="Proteomes" id="UP000053557"/>
    </source>
</evidence>
<dbReference type="InterPro" id="IPR011042">
    <property type="entry name" value="6-blade_b-propeller_TolB-like"/>
</dbReference>
<feature type="chain" id="PRO_5007110205" evidence="1">
    <location>
        <begin position="26"/>
        <end position="438"/>
    </location>
</feature>
<accession>A0A101XQ58</accession>
<dbReference type="RefSeq" id="WP_067717627.1">
    <property type="nucleotide sequence ID" value="NZ_LPVJ01000052.1"/>
</dbReference>
<dbReference type="Gene3D" id="2.120.10.30">
    <property type="entry name" value="TolB, C-terminal domain"/>
    <property type="match status" value="1"/>
</dbReference>
<evidence type="ECO:0000256" key="1">
    <source>
        <dbReference type="SAM" id="SignalP"/>
    </source>
</evidence>
<feature type="signal peptide" evidence="1">
    <location>
        <begin position="1"/>
        <end position="25"/>
    </location>
</feature>
<dbReference type="EMBL" id="LPVJ01000052">
    <property type="protein sequence ID" value="KUO95407.1"/>
    <property type="molecule type" value="Genomic_DNA"/>
</dbReference>
<organism evidence="2 3">
    <name type="scientific">Ferroacidibacillus organovorans</name>
    <dbReference type="NCBI Taxonomy" id="1765683"/>
    <lineage>
        <taxon>Bacteria</taxon>
        <taxon>Bacillati</taxon>
        <taxon>Bacillota</taxon>
        <taxon>Bacilli</taxon>
        <taxon>Bacillales</taxon>
        <taxon>Alicyclobacillaceae</taxon>
        <taxon>Ferroacidibacillus</taxon>
    </lineage>
</organism>
<keyword evidence="3" id="KW-1185">Reference proteome</keyword>
<keyword evidence="1" id="KW-0732">Signal</keyword>
<gene>
    <name evidence="2" type="ORF">ATW55_11180</name>
</gene>
<comment type="caution">
    <text evidence="2">The sequence shown here is derived from an EMBL/GenBank/DDBJ whole genome shotgun (WGS) entry which is preliminary data.</text>
</comment>
<dbReference type="SUPFAM" id="SSF82171">
    <property type="entry name" value="DPP6 N-terminal domain-like"/>
    <property type="match status" value="1"/>
</dbReference>
<protein>
    <submittedName>
        <fullName evidence="2">Uncharacterized protein</fullName>
    </submittedName>
</protein>
<evidence type="ECO:0000313" key="2">
    <source>
        <dbReference type="EMBL" id="KUO95407.1"/>
    </source>
</evidence>
<sequence>MKRFVKMSLLSAALTCLSSEIVAHAQTHPVSPSFYPRNFSGMGDIALIANENGVSGGELYTIINTRVADKPIVTVHDVMGHVLSATFSPDGAWLWTRVSSGNSATSWVVSANGRTRYKLAEGAENLTWLAHGHTLIYSRANIIYRMTPGSNPVTLSIHLPQNSVISGLSFSAGDQNAAVSITRNSGNITKWYDQIGVWNRSSGAWRPIVTASAPNGLILGPFARNGQSLFYWDDPMHSASILADGVPLHNLNLSGKNQVIGHTFATDQSIQPFGADLAVVWQSHSRYLFAGPKTIAIWPGATIPVGKSSVQLDPALSSSGDLAYVEGKEDNQMIQSNRNWMRFIESLKLATYNLNTHKTNIITAAGSGVMTPYFNGNGSRIVFVRQNAVMWVTATNRGPAHLIAKNGAASPGSSQYGSKRAFMIADVLATPQGLNSNR</sequence>
<name>A0A101XQ58_9BACL</name>
<dbReference type="Proteomes" id="UP000053557">
    <property type="component" value="Unassembled WGS sequence"/>
</dbReference>
<dbReference type="OrthoDB" id="2370249at2"/>
<reference evidence="2 3" key="1">
    <citation type="submission" date="2015-12" db="EMBL/GenBank/DDBJ databases">
        <title>Draft genome sequence of Acidibacillus ferrooxidans ITV001, isolated from a chalcopyrite acid mine drainage site in Brazil.</title>
        <authorList>
            <person name="Dall'Agnol H."/>
            <person name="Nancucheo I."/>
            <person name="Johnson B."/>
            <person name="Oliveira R."/>
            <person name="Leite L."/>
            <person name="Pylro V."/>
            <person name="Nunes G.L."/>
            <person name="Tzotzos G."/>
            <person name="Fernandes G.R."/>
            <person name="Dutra J."/>
            <person name="Orellana S.C."/>
            <person name="Oliveira G."/>
        </authorList>
    </citation>
    <scope>NUCLEOTIDE SEQUENCE [LARGE SCALE GENOMIC DNA]</scope>
    <source>
        <strain evidence="3">ITV01</strain>
    </source>
</reference>
<dbReference type="AlphaFoldDB" id="A0A101XQ58"/>